<dbReference type="OrthoDB" id="5183920at2"/>
<evidence type="ECO:0000313" key="1">
    <source>
        <dbReference type="EMBL" id="ADP82632.1"/>
    </source>
</evidence>
<dbReference type="STRING" id="298654.FraEuI1c_4639"/>
<evidence type="ECO:0000313" key="2">
    <source>
        <dbReference type="Proteomes" id="UP000002484"/>
    </source>
</evidence>
<dbReference type="RefSeq" id="WP_013425750.1">
    <property type="nucleotide sequence ID" value="NC_014666.1"/>
</dbReference>
<organism evidence="1 2">
    <name type="scientific">Pseudofrankia inefficax (strain DSM 45817 / CECT 9037 / DDB 130130 / EuI1c)</name>
    <name type="common">Frankia inefficax</name>
    <dbReference type="NCBI Taxonomy" id="298654"/>
    <lineage>
        <taxon>Bacteria</taxon>
        <taxon>Bacillati</taxon>
        <taxon>Actinomycetota</taxon>
        <taxon>Actinomycetes</taxon>
        <taxon>Frankiales</taxon>
        <taxon>Frankiaceae</taxon>
        <taxon>Pseudofrankia</taxon>
    </lineage>
</organism>
<protein>
    <submittedName>
        <fullName evidence="1">Uncharacterized protein</fullName>
    </submittedName>
</protein>
<sequence length="160" mass="17195">MTSDALPPAGRAIERAVTDLARAVTGRDEAALRDGCERLRGHDEVLVREVLHRLTLGLVERAYPDGLDGDDIRTLFGEVARPAAPWLGGLDPDAVLIVLAGALGVHPPDDAPRPSLDQDALPIACALVVDELLRRLGARLGPELARTFDELRVAQTMEMP</sequence>
<dbReference type="HOGENOM" id="CLU_135537_0_0_11"/>
<gene>
    <name evidence="1" type="ordered locus">FraEuI1c_4639</name>
</gene>
<keyword evidence="2" id="KW-1185">Reference proteome</keyword>
<reference evidence="1 2" key="1">
    <citation type="submission" date="2010-10" db="EMBL/GenBank/DDBJ databases">
        <title>Complete sequence of Frankia sp. EuI1c.</title>
        <authorList>
            <consortium name="US DOE Joint Genome Institute"/>
            <person name="Lucas S."/>
            <person name="Copeland A."/>
            <person name="Lapidus A."/>
            <person name="Cheng J.-F."/>
            <person name="Bruce D."/>
            <person name="Goodwin L."/>
            <person name="Pitluck S."/>
            <person name="Chertkov O."/>
            <person name="Detter J.C."/>
            <person name="Han C."/>
            <person name="Tapia R."/>
            <person name="Land M."/>
            <person name="Hauser L."/>
            <person name="Jeffries C."/>
            <person name="Kyrpides N."/>
            <person name="Ivanova N."/>
            <person name="Mikhailova N."/>
            <person name="Beauchemin N."/>
            <person name="Sen A."/>
            <person name="Sur S.A."/>
            <person name="Gtari M."/>
            <person name="Wall L."/>
            <person name="Tisa L."/>
            <person name="Woyke T."/>
        </authorList>
    </citation>
    <scope>NUCLEOTIDE SEQUENCE [LARGE SCALE GENOMIC DNA]</scope>
    <source>
        <strain evidence="2">DSM 45817 / CECT 9037 / EuI1c</strain>
    </source>
</reference>
<name>E3IY34_PSEI1</name>
<proteinExistence type="predicted"/>
<dbReference type="eggNOG" id="ENOG503379Q">
    <property type="taxonomic scope" value="Bacteria"/>
</dbReference>
<dbReference type="AlphaFoldDB" id="E3IY34"/>
<dbReference type="InParanoid" id="E3IY34"/>
<accession>E3IY34</accession>
<dbReference type="Proteomes" id="UP000002484">
    <property type="component" value="Chromosome"/>
</dbReference>
<dbReference type="EMBL" id="CP002299">
    <property type="protein sequence ID" value="ADP82632.1"/>
    <property type="molecule type" value="Genomic_DNA"/>
</dbReference>
<dbReference type="KEGG" id="fri:FraEuI1c_4639"/>